<accession>A0ACA9KCU5</accession>
<dbReference type="Proteomes" id="UP000789525">
    <property type="component" value="Unassembled WGS sequence"/>
</dbReference>
<evidence type="ECO:0000313" key="1">
    <source>
        <dbReference type="EMBL" id="CAG8463649.1"/>
    </source>
</evidence>
<sequence>MSFIGVPRFNVDLDSPPEERYRHILLSTAAPDTSFSGLNINPYSHFPTYIACILASRDEILLQLSEFNWIQTFIVNKITSFFGFFAYIGFLSNHRELKGIVKIVNKAVHDKNKQMRGHYPQTDIEGITLGWLALMQYIYEASAMCTSIIIQPNNDTGITTRHKKKYQCLGPLHIRTMDWAMPFLRPLTVELVYHRNKKPLYIATTWIGYLGVLTGMRLVPREDGEESFLGAYSVSVNYRSCLGTSNSTYFQKFIRQAIFRRAYATGTLVRHVMEHNSVYSDAVNALSKMPIIAPCYFIVAGSEYNQGTIITRGRDCDKDYKKSIDSVYLWELEKQGTICQTNMDHWTVKQIVRRSANNRESNSGLPEDIFDSVSRVCYVEKALPKLMQKHVDSSSLWRFISAKELVDKDITIYGTLMCPLTGEYETRLPFMKRGRFCFSLP</sequence>
<dbReference type="EMBL" id="CAJVPT010001508">
    <property type="protein sequence ID" value="CAG8463649.1"/>
    <property type="molecule type" value="Genomic_DNA"/>
</dbReference>
<evidence type="ECO:0000313" key="2">
    <source>
        <dbReference type="Proteomes" id="UP000789525"/>
    </source>
</evidence>
<gene>
    <name evidence="1" type="ORF">ACOLOM_LOCUS1278</name>
</gene>
<name>A0ACA9KCU5_9GLOM</name>
<protein>
    <submittedName>
        <fullName evidence="1">11785_t:CDS:1</fullName>
    </submittedName>
</protein>
<organism evidence="1 2">
    <name type="scientific">Acaulospora colombiana</name>
    <dbReference type="NCBI Taxonomy" id="27376"/>
    <lineage>
        <taxon>Eukaryota</taxon>
        <taxon>Fungi</taxon>
        <taxon>Fungi incertae sedis</taxon>
        <taxon>Mucoromycota</taxon>
        <taxon>Glomeromycotina</taxon>
        <taxon>Glomeromycetes</taxon>
        <taxon>Diversisporales</taxon>
        <taxon>Acaulosporaceae</taxon>
        <taxon>Acaulospora</taxon>
    </lineage>
</organism>
<proteinExistence type="predicted"/>
<comment type="caution">
    <text evidence="1">The sequence shown here is derived from an EMBL/GenBank/DDBJ whole genome shotgun (WGS) entry which is preliminary data.</text>
</comment>
<reference evidence="1" key="1">
    <citation type="submission" date="2021-06" db="EMBL/GenBank/DDBJ databases">
        <authorList>
            <person name="Kallberg Y."/>
            <person name="Tangrot J."/>
            <person name="Rosling A."/>
        </authorList>
    </citation>
    <scope>NUCLEOTIDE SEQUENCE</scope>
    <source>
        <strain evidence="1">CL356</strain>
    </source>
</reference>
<keyword evidence="2" id="KW-1185">Reference proteome</keyword>